<dbReference type="KEGG" id="ccar:109058017"/>
<dbReference type="PANTHER" id="PTHR23098:SF23">
    <property type="entry name" value="MYB-RELATED TRANSCRIPTION FACTOR, PARTNER OF PROFILIN-LIKE ISOFORM X2-RELATED"/>
    <property type="match status" value="1"/>
</dbReference>
<feature type="domain" description="Myb/SANT-like DNA-binding" evidence="1">
    <location>
        <begin position="5"/>
        <end position="82"/>
    </location>
</feature>
<dbReference type="InterPro" id="IPR028002">
    <property type="entry name" value="Myb_DNA-bind_5"/>
</dbReference>
<accession>A0A9Q9V1Q7</accession>
<proteinExistence type="predicted"/>
<sequence length="215" mass="24194">MAKQRAAYFSAAELQLIMEGYEEVKHLIKTKGNTIAAAKVRQDAWRKITAKLNASNPMGPRRTWQQVKTKYKNIVQSANKRKAALKKMGLIPTKEEYIDEEELPPENNVEGPIIASIVGGCSSDPGETAGCSSYVKVTEHGLALLQPPVLSDEELDSEPVEDVKTLYKKYLKIEISNRKQEMAYRALKMRKVEKEIQLLDRKLDVSVIFDNGLSE</sequence>
<dbReference type="OrthoDB" id="3066195at2759"/>
<evidence type="ECO:0000259" key="1">
    <source>
        <dbReference type="Pfam" id="PF13873"/>
    </source>
</evidence>
<dbReference type="GO" id="GO:0005634">
    <property type="term" value="C:nucleus"/>
    <property type="evidence" value="ECO:0007669"/>
    <property type="project" value="TreeGrafter"/>
</dbReference>
<dbReference type="AlphaFoldDB" id="A0A9Q9V1Q7"/>
<name>A0A9Q9V1Q7_CYPCA</name>
<dbReference type="PANTHER" id="PTHR23098">
    <property type="entry name" value="AGAP001331-PA-RELATED"/>
    <property type="match status" value="1"/>
</dbReference>
<protein>
    <submittedName>
        <fullName evidence="2">GT1 domain-containing protein</fullName>
    </submittedName>
</protein>
<gene>
    <name evidence="2" type="primary">si:ch211-107p11.3</name>
</gene>
<dbReference type="RefSeq" id="XP_018930784.1">
    <property type="nucleotide sequence ID" value="XM_019075239.2"/>
</dbReference>
<dbReference type="GeneID" id="109058017"/>
<organism evidence="2">
    <name type="scientific">Cyprinus carpio</name>
    <name type="common">Common carp</name>
    <dbReference type="NCBI Taxonomy" id="7962"/>
    <lineage>
        <taxon>Eukaryota</taxon>
        <taxon>Metazoa</taxon>
        <taxon>Chordata</taxon>
        <taxon>Craniata</taxon>
        <taxon>Vertebrata</taxon>
        <taxon>Euteleostomi</taxon>
        <taxon>Actinopterygii</taxon>
        <taxon>Neopterygii</taxon>
        <taxon>Teleostei</taxon>
        <taxon>Ostariophysi</taxon>
        <taxon>Cypriniformes</taxon>
        <taxon>Cyprinidae</taxon>
        <taxon>Cyprininae</taxon>
        <taxon>Cyprinus</taxon>
    </lineage>
</organism>
<evidence type="ECO:0000313" key="2">
    <source>
        <dbReference type="RefSeq" id="XP_018930784.1"/>
    </source>
</evidence>
<dbReference type="Pfam" id="PF13873">
    <property type="entry name" value="Myb_DNA-bind_5"/>
    <property type="match status" value="1"/>
</dbReference>
<dbReference type="Proteomes" id="UP001155660">
    <property type="component" value="Chromosome B7"/>
</dbReference>
<reference evidence="2" key="1">
    <citation type="submission" date="2025-08" db="UniProtKB">
        <authorList>
            <consortium name="RefSeq"/>
        </authorList>
    </citation>
    <scope>IDENTIFICATION</scope>
    <source>
        <tissue evidence="2">Muscle</tissue>
    </source>
</reference>